<evidence type="ECO:0000256" key="1">
    <source>
        <dbReference type="SAM" id="MobiDB-lite"/>
    </source>
</evidence>
<keyword evidence="3" id="KW-1185">Reference proteome</keyword>
<protein>
    <submittedName>
        <fullName evidence="2">Uncharacterized protein</fullName>
    </submittedName>
</protein>
<feature type="region of interest" description="Disordered" evidence="1">
    <location>
        <begin position="1"/>
        <end position="24"/>
    </location>
</feature>
<dbReference type="AlphaFoldDB" id="A0AAD4ZSG7"/>
<dbReference type="Proteomes" id="UP001054821">
    <property type="component" value="Chromosome 1"/>
</dbReference>
<evidence type="ECO:0000313" key="3">
    <source>
        <dbReference type="Proteomes" id="UP001054821"/>
    </source>
</evidence>
<proteinExistence type="predicted"/>
<accession>A0AAD4ZSG7</accession>
<comment type="caution">
    <text evidence="2">The sequence shown here is derived from an EMBL/GenBank/DDBJ whole genome shotgun (WGS) entry which is preliminary data.</text>
</comment>
<dbReference type="EMBL" id="JAJFAZ020000001">
    <property type="protein sequence ID" value="KAI5353322.1"/>
    <property type="molecule type" value="Genomic_DNA"/>
</dbReference>
<gene>
    <name evidence="2" type="ORF">L3X38_006215</name>
</gene>
<evidence type="ECO:0000313" key="2">
    <source>
        <dbReference type="EMBL" id="KAI5353322.1"/>
    </source>
</evidence>
<name>A0AAD4ZSG7_PRUDU</name>
<sequence>MLRLQLLPHPPPPPPQSSQDTGDLLGLDYTASDVSVMEERNALALAIVSSENLCCAAKRFLILLDWELALVHTPKQQHSSVNERQLAGGFRLTYSESLYDEGAYRAAQQPVYGAPAPNPFEVQDPFAFVKQCCSPTWSSMAAMAQQQSNPLVLSNQPTAAAAECDDGANKSFW</sequence>
<organism evidence="2 3">
    <name type="scientific">Prunus dulcis</name>
    <name type="common">Almond</name>
    <name type="synonym">Amygdalus dulcis</name>
    <dbReference type="NCBI Taxonomy" id="3755"/>
    <lineage>
        <taxon>Eukaryota</taxon>
        <taxon>Viridiplantae</taxon>
        <taxon>Streptophyta</taxon>
        <taxon>Embryophyta</taxon>
        <taxon>Tracheophyta</taxon>
        <taxon>Spermatophyta</taxon>
        <taxon>Magnoliopsida</taxon>
        <taxon>eudicotyledons</taxon>
        <taxon>Gunneridae</taxon>
        <taxon>Pentapetalae</taxon>
        <taxon>rosids</taxon>
        <taxon>fabids</taxon>
        <taxon>Rosales</taxon>
        <taxon>Rosaceae</taxon>
        <taxon>Amygdaloideae</taxon>
        <taxon>Amygdaleae</taxon>
        <taxon>Prunus</taxon>
    </lineage>
</organism>
<reference evidence="2 3" key="1">
    <citation type="journal article" date="2022" name="G3 (Bethesda)">
        <title>Whole-genome sequence and methylome profiling of the almond [Prunus dulcis (Mill.) D.A. Webb] cultivar 'Nonpareil'.</title>
        <authorList>
            <person name="D'Amico-Willman K.M."/>
            <person name="Ouma W.Z."/>
            <person name="Meulia T."/>
            <person name="Sideli G.M."/>
            <person name="Gradziel T.M."/>
            <person name="Fresnedo-Ramirez J."/>
        </authorList>
    </citation>
    <scope>NUCLEOTIDE SEQUENCE [LARGE SCALE GENOMIC DNA]</scope>
    <source>
        <strain evidence="2">Clone GOH B32 T37-40</strain>
    </source>
</reference>